<reference evidence="2 3" key="1">
    <citation type="submission" date="2017-12" db="EMBL/GenBank/DDBJ databases">
        <title>Phylogenetic diversity of female urinary microbiome.</title>
        <authorList>
            <person name="Thomas-White K."/>
            <person name="Wolfe A.J."/>
        </authorList>
    </citation>
    <scope>NUCLEOTIDE SEQUENCE [LARGE SCALE GENOMIC DNA]</scope>
    <source>
        <strain evidence="2 3">UMB0319</strain>
    </source>
</reference>
<dbReference type="PANTHER" id="PTHR40078:SF1">
    <property type="entry name" value="INTEGRAL MEMBRANE PROTEIN"/>
    <property type="match status" value="1"/>
</dbReference>
<gene>
    <name evidence="2" type="ORF">CYJ26_07315</name>
</gene>
<dbReference type="RefSeq" id="WP_006547673.1">
    <property type="nucleotide sequence ID" value="NZ_JASPEK010000035.1"/>
</dbReference>
<keyword evidence="1" id="KW-0812">Transmembrane</keyword>
<evidence type="ECO:0000256" key="1">
    <source>
        <dbReference type="SAM" id="Phobius"/>
    </source>
</evidence>
<feature type="transmembrane region" description="Helical" evidence="1">
    <location>
        <begin position="21"/>
        <end position="39"/>
    </location>
</feature>
<evidence type="ECO:0000313" key="3">
    <source>
        <dbReference type="Proteomes" id="UP000234778"/>
    </source>
</evidence>
<dbReference type="PANTHER" id="PTHR40078">
    <property type="entry name" value="INTEGRAL MEMBRANE PROTEIN-RELATED"/>
    <property type="match status" value="1"/>
</dbReference>
<dbReference type="GeneID" id="81708736"/>
<dbReference type="AlphaFoldDB" id="A0A2I1KS17"/>
<dbReference type="InterPro" id="IPR038750">
    <property type="entry name" value="YczE/YyaS-like"/>
</dbReference>
<dbReference type="Proteomes" id="UP000234778">
    <property type="component" value="Unassembled WGS sequence"/>
</dbReference>
<evidence type="ECO:0008006" key="4">
    <source>
        <dbReference type="Google" id="ProtNLM"/>
    </source>
</evidence>
<sequence>MLLDDRGPLAQLRAGRLPRRLVQLLVGLVLLGASQGMMVRSRLGNAPWDVFHQGLSLRSGASIGVVTIAVGVLVLAAWIPLRTWPGLGTVLNAVLIGLSLDWSLAVLPTWNHPEVRIALMIAGVVLNGLAAGMYIGAQLGPGPRDGLMTGLHARTGASIRLVRTGIEVTVVLVGWALGGTIGLGTVVYALAIGPLTQFFLERCIIRLPRPGVKAPGSTVTKQEKPLDG</sequence>
<name>A0A2I1KS17_9ACTO</name>
<proteinExistence type="predicted"/>
<keyword evidence="1" id="KW-1133">Transmembrane helix</keyword>
<feature type="transmembrane region" description="Helical" evidence="1">
    <location>
        <begin position="59"/>
        <end position="79"/>
    </location>
</feature>
<feature type="transmembrane region" description="Helical" evidence="1">
    <location>
        <begin position="181"/>
        <end position="200"/>
    </location>
</feature>
<comment type="caution">
    <text evidence="2">The sequence shown here is derived from an EMBL/GenBank/DDBJ whole genome shotgun (WGS) entry which is preliminary data.</text>
</comment>
<dbReference type="EMBL" id="PKHA01000007">
    <property type="protein sequence ID" value="PKY98404.1"/>
    <property type="molecule type" value="Genomic_DNA"/>
</dbReference>
<organism evidence="2 3">
    <name type="scientific">Actinomyces urogenitalis</name>
    <dbReference type="NCBI Taxonomy" id="103621"/>
    <lineage>
        <taxon>Bacteria</taxon>
        <taxon>Bacillati</taxon>
        <taxon>Actinomycetota</taxon>
        <taxon>Actinomycetes</taxon>
        <taxon>Actinomycetales</taxon>
        <taxon>Actinomycetaceae</taxon>
        <taxon>Actinomyces</taxon>
    </lineage>
</organism>
<feature type="transmembrane region" description="Helical" evidence="1">
    <location>
        <begin position="117"/>
        <end position="137"/>
    </location>
</feature>
<feature type="transmembrane region" description="Helical" evidence="1">
    <location>
        <begin position="86"/>
        <end position="105"/>
    </location>
</feature>
<protein>
    <recommendedName>
        <fullName evidence="4">YitT family protein</fullName>
    </recommendedName>
</protein>
<dbReference type="Pfam" id="PF19700">
    <property type="entry name" value="DUF6198"/>
    <property type="match status" value="1"/>
</dbReference>
<evidence type="ECO:0000313" key="2">
    <source>
        <dbReference type="EMBL" id="PKY98404.1"/>
    </source>
</evidence>
<keyword evidence="1" id="KW-0472">Membrane</keyword>
<accession>A0A2I1KS17</accession>